<dbReference type="RefSeq" id="WP_092843759.1">
    <property type="nucleotide sequence ID" value="NZ_FMAH01000002.1"/>
</dbReference>
<accession>A0A1C3U5X1</accession>
<evidence type="ECO:0000313" key="1">
    <source>
        <dbReference type="EMBL" id="SCB10898.1"/>
    </source>
</evidence>
<protein>
    <submittedName>
        <fullName evidence="1">Uncharacterized protein</fullName>
    </submittedName>
</protein>
<organism evidence="1 2">
    <name type="scientific">Rhizobium miluonense</name>
    <dbReference type="NCBI Taxonomy" id="411945"/>
    <lineage>
        <taxon>Bacteria</taxon>
        <taxon>Pseudomonadati</taxon>
        <taxon>Pseudomonadota</taxon>
        <taxon>Alphaproteobacteria</taxon>
        <taxon>Hyphomicrobiales</taxon>
        <taxon>Rhizobiaceae</taxon>
        <taxon>Rhizobium/Agrobacterium group</taxon>
        <taxon>Rhizobium</taxon>
    </lineage>
</organism>
<proteinExistence type="predicted"/>
<dbReference type="AlphaFoldDB" id="A0A1C3U5X1"/>
<gene>
    <name evidence="1" type="ORF">GA0061102_100227</name>
</gene>
<name>A0A1C3U5X1_9HYPH</name>
<dbReference type="OrthoDB" id="6694182at2"/>
<dbReference type="STRING" id="411945.GA0061102_100227"/>
<dbReference type="Proteomes" id="UP000199435">
    <property type="component" value="Unassembled WGS sequence"/>
</dbReference>
<dbReference type="EMBL" id="FMAH01000002">
    <property type="protein sequence ID" value="SCB10898.1"/>
    <property type="molecule type" value="Genomic_DNA"/>
</dbReference>
<reference evidence="2" key="1">
    <citation type="submission" date="2016-08" db="EMBL/GenBank/DDBJ databases">
        <authorList>
            <person name="Varghese N."/>
            <person name="Submissions Spin"/>
        </authorList>
    </citation>
    <scope>NUCLEOTIDE SEQUENCE [LARGE SCALE GENOMIC DNA]</scope>
    <source>
        <strain evidence="2">HAMBI 2971</strain>
    </source>
</reference>
<keyword evidence="2" id="KW-1185">Reference proteome</keyword>
<evidence type="ECO:0000313" key="2">
    <source>
        <dbReference type="Proteomes" id="UP000199435"/>
    </source>
</evidence>
<sequence>MADLPPPVTTQEIRIVDEQGQARLILSANGGGPTILLLRKDGTTGASVKLDAADRPTVVLANPNPSWPSAAMEIDDKGAHVKFDRPGGASSYLFLNNAGGSGVVLIDTTGKRRLDALVGADGSSKIERLDDEGKPIP</sequence>